<evidence type="ECO:0000313" key="1">
    <source>
        <dbReference type="EMBL" id="ASV96774.1"/>
    </source>
</evidence>
<dbReference type="EMBL" id="CP022989">
    <property type="protein sequence ID" value="ASV96774.1"/>
    <property type="molecule type" value="Genomic_DNA"/>
</dbReference>
<organism evidence="1 2">
    <name type="scientific">Paraburkholderia aromaticivorans</name>
    <dbReference type="NCBI Taxonomy" id="2026199"/>
    <lineage>
        <taxon>Bacteria</taxon>
        <taxon>Pseudomonadati</taxon>
        <taxon>Pseudomonadota</taxon>
        <taxon>Betaproteobacteria</taxon>
        <taxon>Burkholderiales</taxon>
        <taxon>Burkholderiaceae</taxon>
        <taxon>Paraburkholderia</taxon>
    </lineage>
</organism>
<keyword evidence="2" id="KW-1185">Reference proteome</keyword>
<reference evidence="1 2" key="1">
    <citation type="submission" date="2017-08" db="EMBL/GenBank/DDBJ databases">
        <title>Identification and genetic characteristics of simultaneous BTEX- and naphthalene-degrading Paraburkholderia sp. BN5 isolated from petroleum-contaminated soil.</title>
        <authorList>
            <person name="Lee Y."/>
            <person name="Jeon C.O."/>
        </authorList>
    </citation>
    <scope>NUCLEOTIDE SEQUENCE [LARGE SCALE GENOMIC DNA]</scope>
    <source>
        <strain evidence="1 2">BN5</strain>
    </source>
</reference>
<sequence>MKAGATSETGYDLHITRKENWFDDEPEIGLDEWKSFIDTDDEIRLDGYAEAKLPDGNARRVDSEWLAVWTLYSGSTANENMAWFDFRSGNVVVKNPDVAILSKMWKIAQKLGARVQGDDGEIYGSDGSVVAS</sequence>
<dbReference type="AlphaFoldDB" id="A0A248VD57"/>
<proteinExistence type="predicted"/>
<evidence type="ECO:0000313" key="2">
    <source>
        <dbReference type="Proteomes" id="UP000215158"/>
    </source>
</evidence>
<dbReference type="Proteomes" id="UP000215158">
    <property type="component" value="Chromosome 1"/>
</dbReference>
<gene>
    <name evidence="1" type="ORF">CJU94_00425</name>
</gene>
<name>A0A248VD57_9BURK</name>
<accession>A0A248VD57</accession>
<protein>
    <submittedName>
        <fullName evidence="1">Uncharacterized protein</fullName>
    </submittedName>
</protein>
<dbReference type="KEGG" id="parb:CJU94_00425"/>